<keyword evidence="5" id="KW-1185">Reference proteome</keyword>
<evidence type="ECO:0000259" key="3">
    <source>
        <dbReference type="Pfam" id="PF04536"/>
    </source>
</evidence>
<keyword evidence="1" id="KW-0472">Membrane</keyword>
<name>A0ABU7VXK4_9BACL</name>
<comment type="caution">
    <text evidence="4">The sequence shown here is derived from an EMBL/GenBank/DDBJ whole genome shotgun (WGS) entry which is preliminary data.</text>
</comment>
<evidence type="ECO:0000256" key="2">
    <source>
        <dbReference type="SAM" id="SignalP"/>
    </source>
</evidence>
<dbReference type="Proteomes" id="UP001306950">
    <property type="component" value="Unassembled WGS sequence"/>
</dbReference>
<protein>
    <submittedName>
        <fullName evidence="4">TPM domain-containing protein</fullName>
    </submittedName>
</protein>
<sequence>MTRAKKQPLLPDCPLRSRSGYFKPAFALLLAVALLWGASRAYAAPAIPEPQGDIYVQDFEGLLNAEQAAALNRLGRALDDKTEAQIAVLTVPSLEGYSVEEYALQAFRQYGLGGERQNNGVLLLLSMEDGEPGNRPLRIEVGYGLEGALPDGKVGRILDQVTIPYLVNGQSGEAIVETYKTLYNEVAKEYGVEDELAPQDVSLPAGAGGKTGSRNISLGWMLFIVLFLAVDFIFFRGTMTLFLLAMLGRGGRGGGGFGGGGGGFRGGGGGSSGGGGASRRF</sequence>
<dbReference type="Gene3D" id="3.10.310.50">
    <property type="match status" value="1"/>
</dbReference>
<feature type="signal peptide" evidence="2">
    <location>
        <begin position="1"/>
        <end position="43"/>
    </location>
</feature>
<keyword evidence="2" id="KW-0732">Signal</keyword>
<dbReference type="RefSeq" id="WP_331847853.1">
    <property type="nucleotide sequence ID" value="NZ_JAZHPZ010000009.1"/>
</dbReference>
<dbReference type="Pfam" id="PF04536">
    <property type="entry name" value="TPM_phosphatase"/>
    <property type="match status" value="1"/>
</dbReference>
<evidence type="ECO:0000313" key="5">
    <source>
        <dbReference type="Proteomes" id="UP001306950"/>
    </source>
</evidence>
<dbReference type="PANTHER" id="PTHR30373:SF2">
    <property type="entry name" value="UPF0603 PROTEIN YGCG"/>
    <property type="match status" value="1"/>
</dbReference>
<dbReference type="InterPro" id="IPR007621">
    <property type="entry name" value="TPM_dom"/>
</dbReference>
<dbReference type="PANTHER" id="PTHR30373">
    <property type="entry name" value="UPF0603 PROTEIN YGCG"/>
    <property type="match status" value="1"/>
</dbReference>
<gene>
    <name evidence="4" type="ORF">V3851_17535</name>
</gene>
<evidence type="ECO:0000313" key="4">
    <source>
        <dbReference type="EMBL" id="MEF2967634.1"/>
    </source>
</evidence>
<keyword evidence="1" id="KW-1133">Transmembrane helix</keyword>
<evidence type="ECO:0000256" key="1">
    <source>
        <dbReference type="SAM" id="Phobius"/>
    </source>
</evidence>
<accession>A0ABU7VXK4</accession>
<dbReference type="EMBL" id="JAZHPZ010000009">
    <property type="protein sequence ID" value="MEF2967634.1"/>
    <property type="molecule type" value="Genomic_DNA"/>
</dbReference>
<feature type="domain" description="TPM" evidence="3">
    <location>
        <begin position="56"/>
        <end position="183"/>
    </location>
</feature>
<feature type="transmembrane region" description="Helical" evidence="1">
    <location>
        <begin position="220"/>
        <end position="244"/>
    </location>
</feature>
<keyword evidence="1" id="KW-0812">Transmembrane</keyword>
<feature type="chain" id="PRO_5046709274" evidence="2">
    <location>
        <begin position="44"/>
        <end position="281"/>
    </location>
</feature>
<organism evidence="4 5">
    <name type="scientific">Paenibacillus haidiansis</name>
    <dbReference type="NCBI Taxonomy" id="1574488"/>
    <lineage>
        <taxon>Bacteria</taxon>
        <taxon>Bacillati</taxon>
        <taxon>Bacillota</taxon>
        <taxon>Bacilli</taxon>
        <taxon>Bacillales</taxon>
        <taxon>Paenibacillaceae</taxon>
        <taxon>Paenibacillus</taxon>
    </lineage>
</organism>
<proteinExistence type="predicted"/>
<reference evidence="4 5" key="1">
    <citation type="submission" date="2024-02" db="EMBL/GenBank/DDBJ databases">
        <title>A nitrogen-fixing paenibacillus bacterium.</title>
        <authorList>
            <person name="Zhang W.L."/>
            <person name="Chen S.F."/>
        </authorList>
    </citation>
    <scope>NUCLEOTIDE SEQUENCE [LARGE SCALE GENOMIC DNA]</scope>
    <source>
        <strain evidence="4 5">M1</strain>
    </source>
</reference>